<sequence length="288" mass="32135">MIKRTILFILIVLIIVFLIVLTNIRISTASYSVALQNLSSPLRLVLLSDLHGKSFGRENSRLIAKIQEQTPDAIFLDGDMIDRSADPTDVQELLRLIKRLHEIAPVYFAPGNHELEYMQTDASLLTQVAEAGAVVVNDSYADVTLAGQPLRIGGTMGHAFYFGRSEEEFSSSPEYQFLKAFEDTDVPKICLAHMPDTFIFNGAYNLWNVDLVLSGHTHGGLIRLPFIGGLYAPMQGWFPEYDQGYFRLGEHMQMVITSGLAGHGMIPRINNPPEIVVIDLVPETTQER</sequence>
<evidence type="ECO:0000313" key="5">
    <source>
        <dbReference type="Proteomes" id="UP001491552"/>
    </source>
</evidence>
<protein>
    <submittedName>
        <fullName evidence="4">Metallophosphoesterase</fullName>
    </submittedName>
</protein>
<keyword evidence="5" id="KW-1185">Reference proteome</keyword>
<feature type="domain" description="Calcineurin-like phosphoesterase" evidence="3">
    <location>
        <begin position="42"/>
        <end position="219"/>
    </location>
</feature>
<dbReference type="InterPro" id="IPR051158">
    <property type="entry name" value="Metallophosphoesterase_sf"/>
</dbReference>
<dbReference type="InterPro" id="IPR029052">
    <property type="entry name" value="Metallo-depent_PP-like"/>
</dbReference>
<dbReference type="PANTHER" id="PTHR31302">
    <property type="entry name" value="TRANSMEMBRANE PROTEIN WITH METALLOPHOSPHOESTERASE DOMAIN-RELATED"/>
    <property type="match status" value="1"/>
</dbReference>
<accession>A0ABV1G774</accession>
<reference evidence="4 5" key="1">
    <citation type="submission" date="2024-03" db="EMBL/GenBank/DDBJ databases">
        <title>Human intestinal bacterial collection.</title>
        <authorList>
            <person name="Pauvert C."/>
            <person name="Hitch T.C.A."/>
            <person name="Clavel T."/>
        </authorList>
    </citation>
    <scope>NUCLEOTIDE SEQUENCE [LARGE SCALE GENOMIC DNA]</scope>
    <source>
        <strain evidence="4 5">CLA-AA-H192</strain>
    </source>
</reference>
<dbReference type="Pfam" id="PF00149">
    <property type="entry name" value="Metallophos"/>
    <property type="match status" value="1"/>
</dbReference>
<comment type="caution">
    <text evidence="4">The sequence shown here is derived from an EMBL/GenBank/DDBJ whole genome shotgun (WGS) entry which is preliminary data.</text>
</comment>
<dbReference type="InterPro" id="IPR004843">
    <property type="entry name" value="Calcineurin-like_PHP"/>
</dbReference>
<dbReference type="Proteomes" id="UP001491552">
    <property type="component" value="Unassembled WGS sequence"/>
</dbReference>
<dbReference type="RefSeq" id="WP_349135985.1">
    <property type="nucleotide sequence ID" value="NZ_JBBMFF010000222.1"/>
</dbReference>
<evidence type="ECO:0000256" key="2">
    <source>
        <dbReference type="ARBA" id="ARBA00022801"/>
    </source>
</evidence>
<dbReference type="SUPFAM" id="SSF56300">
    <property type="entry name" value="Metallo-dependent phosphatases"/>
    <property type="match status" value="1"/>
</dbReference>
<evidence type="ECO:0000313" key="4">
    <source>
        <dbReference type="EMBL" id="MEQ2511273.1"/>
    </source>
</evidence>
<dbReference type="Gene3D" id="3.60.21.10">
    <property type="match status" value="1"/>
</dbReference>
<keyword evidence="1" id="KW-0479">Metal-binding</keyword>
<dbReference type="EMBL" id="JBBMFF010000222">
    <property type="protein sequence ID" value="MEQ2511273.1"/>
    <property type="molecule type" value="Genomic_DNA"/>
</dbReference>
<dbReference type="PANTHER" id="PTHR31302:SF31">
    <property type="entry name" value="PHOSPHODIESTERASE YAEI"/>
    <property type="match status" value="1"/>
</dbReference>
<proteinExistence type="predicted"/>
<gene>
    <name evidence="4" type="ORF">WMO66_08445</name>
</gene>
<keyword evidence="2" id="KW-0378">Hydrolase</keyword>
<organism evidence="4 5">
    <name type="scientific">Faecousia intestinalis</name>
    <dbReference type="NCBI Taxonomy" id="3133167"/>
    <lineage>
        <taxon>Bacteria</taxon>
        <taxon>Bacillati</taxon>
        <taxon>Bacillota</taxon>
        <taxon>Clostridia</taxon>
        <taxon>Eubacteriales</taxon>
        <taxon>Oscillospiraceae</taxon>
        <taxon>Faecousia</taxon>
    </lineage>
</organism>
<name>A0ABV1G774_9FIRM</name>
<evidence type="ECO:0000259" key="3">
    <source>
        <dbReference type="Pfam" id="PF00149"/>
    </source>
</evidence>
<evidence type="ECO:0000256" key="1">
    <source>
        <dbReference type="ARBA" id="ARBA00022723"/>
    </source>
</evidence>